<dbReference type="Pfam" id="PF00198">
    <property type="entry name" value="2-oxoacid_dh"/>
    <property type="match status" value="1"/>
</dbReference>
<sequence>VTDMIVKAVARSLRSYPKLNAHVSADGINVKADVNVGIAVAVDDGLLVPVIGQADTRSLTEVSTVAKKNADDARRGMVNPEPIGTFTVTSLGMYGVRQFAAMINPPECAILAIGSAEPRVVPVQGGIGVRRMMTVTLACDHRAADGADAAGLLNGIREMLESPADALGDNQ</sequence>
<dbReference type="GO" id="GO:0031405">
    <property type="term" value="F:lipoic acid binding"/>
    <property type="evidence" value="ECO:0007669"/>
    <property type="project" value="TreeGrafter"/>
</dbReference>
<dbReference type="EMBL" id="BARS01034235">
    <property type="protein sequence ID" value="GAG19970.1"/>
    <property type="molecule type" value="Genomic_DNA"/>
</dbReference>
<name>X0VP41_9ZZZZ</name>
<evidence type="ECO:0000256" key="2">
    <source>
        <dbReference type="ARBA" id="ARBA00022679"/>
    </source>
</evidence>
<dbReference type="AlphaFoldDB" id="X0VP41"/>
<evidence type="ECO:0000256" key="1">
    <source>
        <dbReference type="ARBA" id="ARBA00001938"/>
    </source>
</evidence>
<evidence type="ECO:0000313" key="5">
    <source>
        <dbReference type="EMBL" id="GAG19970.1"/>
    </source>
</evidence>
<proteinExistence type="predicted"/>
<feature type="domain" description="2-oxoacid dehydrogenase acyltransferase catalytic" evidence="4">
    <location>
        <begin position="2"/>
        <end position="166"/>
    </location>
</feature>
<gene>
    <name evidence="5" type="ORF">S01H1_52922</name>
</gene>
<dbReference type="InterPro" id="IPR001078">
    <property type="entry name" value="2-oxoacid_DH_actylTfrase"/>
</dbReference>
<keyword evidence="3" id="KW-0012">Acyltransferase</keyword>
<dbReference type="GO" id="GO:0005739">
    <property type="term" value="C:mitochondrion"/>
    <property type="evidence" value="ECO:0007669"/>
    <property type="project" value="TreeGrafter"/>
</dbReference>
<dbReference type="Gene3D" id="3.30.559.10">
    <property type="entry name" value="Chloramphenicol acetyltransferase-like domain"/>
    <property type="match status" value="1"/>
</dbReference>
<keyword evidence="2" id="KW-0808">Transferase</keyword>
<dbReference type="SUPFAM" id="SSF52777">
    <property type="entry name" value="CoA-dependent acyltransferases"/>
    <property type="match status" value="1"/>
</dbReference>
<comment type="cofactor">
    <cofactor evidence="1">
        <name>(R)-lipoate</name>
        <dbReference type="ChEBI" id="CHEBI:83088"/>
    </cofactor>
</comment>
<comment type="caution">
    <text evidence="5">The sequence shown here is derived from an EMBL/GenBank/DDBJ whole genome shotgun (WGS) entry which is preliminary data.</text>
</comment>
<protein>
    <recommendedName>
        <fullName evidence="4">2-oxoacid dehydrogenase acyltransferase catalytic domain-containing protein</fullName>
    </recommendedName>
</protein>
<evidence type="ECO:0000259" key="4">
    <source>
        <dbReference type="Pfam" id="PF00198"/>
    </source>
</evidence>
<dbReference type="InterPro" id="IPR050743">
    <property type="entry name" value="2-oxoacid_DH_E2_comp"/>
</dbReference>
<evidence type="ECO:0000256" key="3">
    <source>
        <dbReference type="ARBA" id="ARBA00023315"/>
    </source>
</evidence>
<accession>X0VP41</accession>
<reference evidence="5" key="1">
    <citation type="journal article" date="2014" name="Front. Microbiol.">
        <title>High frequency of phylogenetically diverse reductive dehalogenase-homologous genes in deep subseafloor sedimentary metagenomes.</title>
        <authorList>
            <person name="Kawai M."/>
            <person name="Futagami T."/>
            <person name="Toyoda A."/>
            <person name="Takaki Y."/>
            <person name="Nishi S."/>
            <person name="Hori S."/>
            <person name="Arai W."/>
            <person name="Tsubouchi T."/>
            <person name="Morono Y."/>
            <person name="Uchiyama I."/>
            <person name="Ito T."/>
            <person name="Fujiyama A."/>
            <person name="Inagaki F."/>
            <person name="Takami H."/>
        </authorList>
    </citation>
    <scope>NUCLEOTIDE SEQUENCE</scope>
    <source>
        <strain evidence="5">Expedition CK06-06</strain>
    </source>
</reference>
<dbReference type="InterPro" id="IPR023213">
    <property type="entry name" value="CAT-like_dom_sf"/>
</dbReference>
<dbReference type="PANTHER" id="PTHR43178">
    <property type="entry name" value="DIHYDROLIPOAMIDE ACETYLTRANSFERASE COMPONENT OF PYRUVATE DEHYDROGENASE COMPLEX"/>
    <property type="match status" value="1"/>
</dbReference>
<feature type="non-terminal residue" evidence="5">
    <location>
        <position position="1"/>
    </location>
</feature>
<organism evidence="5">
    <name type="scientific">marine sediment metagenome</name>
    <dbReference type="NCBI Taxonomy" id="412755"/>
    <lineage>
        <taxon>unclassified sequences</taxon>
        <taxon>metagenomes</taxon>
        <taxon>ecological metagenomes</taxon>
    </lineage>
</organism>
<dbReference type="PANTHER" id="PTHR43178:SF5">
    <property type="entry name" value="LIPOAMIDE ACYLTRANSFERASE COMPONENT OF BRANCHED-CHAIN ALPHA-KETO ACID DEHYDROGENASE COMPLEX, MITOCHONDRIAL"/>
    <property type="match status" value="1"/>
</dbReference>
<dbReference type="GO" id="GO:0016407">
    <property type="term" value="F:acetyltransferase activity"/>
    <property type="evidence" value="ECO:0007669"/>
    <property type="project" value="TreeGrafter"/>
</dbReference>